<dbReference type="EMBL" id="VSSQ01027356">
    <property type="protein sequence ID" value="MPM76567.1"/>
    <property type="molecule type" value="Genomic_DNA"/>
</dbReference>
<dbReference type="AlphaFoldDB" id="A0A645CHZ7"/>
<evidence type="ECO:0000313" key="1">
    <source>
        <dbReference type="EMBL" id="MPM76567.1"/>
    </source>
</evidence>
<protein>
    <submittedName>
        <fullName evidence="1">Uncharacterized protein</fullName>
    </submittedName>
</protein>
<reference evidence="1" key="1">
    <citation type="submission" date="2019-08" db="EMBL/GenBank/DDBJ databases">
        <authorList>
            <person name="Kucharzyk K."/>
            <person name="Murdoch R.W."/>
            <person name="Higgins S."/>
            <person name="Loffler F."/>
        </authorList>
    </citation>
    <scope>NUCLEOTIDE SEQUENCE</scope>
</reference>
<accession>A0A645CHZ7</accession>
<organism evidence="1">
    <name type="scientific">bioreactor metagenome</name>
    <dbReference type="NCBI Taxonomy" id="1076179"/>
    <lineage>
        <taxon>unclassified sequences</taxon>
        <taxon>metagenomes</taxon>
        <taxon>ecological metagenomes</taxon>
    </lineage>
</organism>
<name>A0A645CHZ7_9ZZZZ</name>
<gene>
    <name evidence="1" type="ORF">SDC9_123566</name>
</gene>
<comment type="caution">
    <text evidence="1">The sequence shown here is derived from an EMBL/GenBank/DDBJ whole genome shotgun (WGS) entry which is preliminary data.</text>
</comment>
<proteinExistence type="predicted"/>
<sequence length="178" mass="20256">MARKLSISAVILLFLLTVAGGQYLLYRAYRWHLRNQAGAALSNMAREEAERIAFSKSEFSHGLPFIKVPDKSDEIVFRGEFYDVKNIELSADSVILFAYCDSDEKHLVEKFINSAKDDSNNPFEDIIELFSDIQLFFPDNQVKASCSCPSAVLLQDFYGRHMQFVFLSIESPPPQNMV</sequence>